<evidence type="ECO:0000313" key="7">
    <source>
        <dbReference type="EMBL" id="PIR41920.1"/>
    </source>
</evidence>
<keyword evidence="3 5" id="KW-0687">Ribonucleoprotein</keyword>
<dbReference type="PROSITE" id="PS00053">
    <property type="entry name" value="RIBOSOMAL_S8"/>
    <property type="match status" value="1"/>
</dbReference>
<dbReference type="HAMAP" id="MF_01302_B">
    <property type="entry name" value="Ribosomal_uS8_B"/>
    <property type="match status" value="1"/>
</dbReference>
<keyword evidence="5" id="KW-0694">RNA-binding</keyword>
<dbReference type="AlphaFoldDB" id="A0A2H0R617"/>
<dbReference type="InterPro" id="IPR047863">
    <property type="entry name" value="Ribosomal_uS8_CS"/>
</dbReference>
<comment type="similarity">
    <text evidence="1 5 6">Belongs to the universal ribosomal protein uS8 family.</text>
</comment>
<accession>A0A2H0R617</accession>
<evidence type="ECO:0000256" key="6">
    <source>
        <dbReference type="RuleBase" id="RU003660"/>
    </source>
</evidence>
<evidence type="ECO:0000256" key="3">
    <source>
        <dbReference type="ARBA" id="ARBA00023274"/>
    </source>
</evidence>
<dbReference type="GO" id="GO:0003735">
    <property type="term" value="F:structural constituent of ribosome"/>
    <property type="evidence" value="ECO:0007669"/>
    <property type="project" value="InterPro"/>
</dbReference>
<dbReference type="NCBIfam" id="NF001109">
    <property type="entry name" value="PRK00136.1"/>
    <property type="match status" value="1"/>
</dbReference>
<dbReference type="GO" id="GO:1990904">
    <property type="term" value="C:ribonucleoprotein complex"/>
    <property type="evidence" value="ECO:0007669"/>
    <property type="project" value="UniProtKB-KW"/>
</dbReference>
<dbReference type="GO" id="GO:0005840">
    <property type="term" value="C:ribosome"/>
    <property type="evidence" value="ECO:0007669"/>
    <property type="project" value="UniProtKB-KW"/>
</dbReference>
<dbReference type="SUPFAM" id="SSF56047">
    <property type="entry name" value="Ribosomal protein S8"/>
    <property type="match status" value="1"/>
</dbReference>
<dbReference type="InterPro" id="IPR000630">
    <property type="entry name" value="Ribosomal_uS8"/>
</dbReference>
<evidence type="ECO:0000256" key="5">
    <source>
        <dbReference type="HAMAP-Rule" id="MF_01302"/>
    </source>
</evidence>
<evidence type="ECO:0000256" key="2">
    <source>
        <dbReference type="ARBA" id="ARBA00022980"/>
    </source>
</evidence>
<proteinExistence type="inferred from homology"/>
<keyword evidence="2 5" id="KW-0689">Ribosomal protein</keyword>
<evidence type="ECO:0000256" key="1">
    <source>
        <dbReference type="ARBA" id="ARBA00006471"/>
    </source>
</evidence>
<dbReference type="PANTHER" id="PTHR11758">
    <property type="entry name" value="40S RIBOSOMAL PROTEIN S15A"/>
    <property type="match status" value="1"/>
</dbReference>
<comment type="caution">
    <text evidence="7">The sequence shown here is derived from an EMBL/GenBank/DDBJ whole genome shotgun (WGS) entry which is preliminary data.</text>
</comment>
<protein>
    <recommendedName>
        <fullName evidence="4 5">Small ribosomal subunit protein uS8</fullName>
    </recommendedName>
</protein>
<reference evidence="7 8" key="1">
    <citation type="submission" date="2017-09" db="EMBL/GenBank/DDBJ databases">
        <title>Depth-based differentiation of microbial function through sediment-hosted aquifers and enrichment of novel symbionts in the deep terrestrial subsurface.</title>
        <authorList>
            <person name="Probst A.J."/>
            <person name="Ladd B."/>
            <person name="Jarett J.K."/>
            <person name="Geller-Mcgrath D.E."/>
            <person name="Sieber C.M."/>
            <person name="Emerson J.B."/>
            <person name="Anantharaman K."/>
            <person name="Thomas B.C."/>
            <person name="Malmstrom R."/>
            <person name="Stieglmeier M."/>
            <person name="Klingl A."/>
            <person name="Woyke T."/>
            <person name="Ryan C.M."/>
            <person name="Banfield J.F."/>
        </authorList>
    </citation>
    <scope>NUCLEOTIDE SEQUENCE [LARGE SCALE GENOMIC DNA]</scope>
    <source>
        <strain evidence="7">CG10_big_fil_rev_8_21_14_0_10_37_15</strain>
    </source>
</reference>
<evidence type="ECO:0000256" key="4">
    <source>
        <dbReference type="ARBA" id="ARBA00035258"/>
    </source>
</evidence>
<sequence length="135" mass="15509">MMVTDPISDMLIQIKNAQMVGHEQVVLPFSRIKFRIAEILKGGGYLAEVERKKRKIKKSEHEYLYLTLKYQDKEGALNGVKIISRPSRRMYIKAKEIKQVRSGYGLSVISTSKGIMDSNEARKNNFGGEILFEVW</sequence>
<dbReference type="GO" id="GO:0019843">
    <property type="term" value="F:rRNA binding"/>
    <property type="evidence" value="ECO:0007669"/>
    <property type="project" value="UniProtKB-UniRule"/>
</dbReference>
<dbReference type="GO" id="GO:0005737">
    <property type="term" value="C:cytoplasm"/>
    <property type="evidence" value="ECO:0007669"/>
    <property type="project" value="UniProtKB-ARBA"/>
</dbReference>
<dbReference type="FunFam" id="3.30.1490.10:FF:000001">
    <property type="entry name" value="30S ribosomal protein S8"/>
    <property type="match status" value="1"/>
</dbReference>
<dbReference type="Proteomes" id="UP000230208">
    <property type="component" value="Unassembled WGS sequence"/>
</dbReference>
<dbReference type="Gene3D" id="3.30.1490.10">
    <property type="match status" value="1"/>
</dbReference>
<dbReference type="InterPro" id="IPR035987">
    <property type="entry name" value="Ribosomal_uS8_sf"/>
</dbReference>
<dbReference type="Gene3D" id="3.30.1370.30">
    <property type="match status" value="1"/>
</dbReference>
<name>A0A2H0R617_9BACT</name>
<gene>
    <name evidence="5" type="primary">rpsH</name>
    <name evidence="7" type="ORF">COV30_01210</name>
</gene>
<comment type="function">
    <text evidence="5">One of the primary rRNA binding proteins, it binds directly to 16S rRNA central domain where it helps coordinate assembly of the platform of the 30S subunit.</text>
</comment>
<dbReference type="Pfam" id="PF00410">
    <property type="entry name" value="Ribosomal_S8"/>
    <property type="match status" value="1"/>
</dbReference>
<dbReference type="GO" id="GO:0006412">
    <property type="term" value="P:translation"/>
    <property type="evidence" value="ECO:0007669"/>
    <property type="project" value="UniProtKB-UniRule"/>
</dbReference>
<keyword evidence="5" id="KW-0699">rRNA-binding</keyword>
<dbReference type="EMBL" id="PCXP01000018">
    <property type="protein sequence ID" value="PIR41920.1"/>
    <property type="molecule type" value="Genomic_DNA"/>
</dbReference>
<comment type="subunit">
    <text evidence="5">Part of the 30S ribosomal subunit. Contacts proteins S5 and S12.</text>
</comment>
<organism evidence="7 8">
    <name type="scientific">Candidatus Yanofskybacteria bacterium CG10_big_fil_rev_8_21_14_0_10_37_15</name>
    <dbReference type="NCBI Taxonomy" id="1975097"/>
    <lineage>
        <taxon>Bacteria</taxon>
        <taxon>Candidatus Yanofskyibacteriota</taxon>
    </lineage>
</organism>
<evidence type="ECO:0000313" key="8">
    <source>
        <dbReference type="Proteomes" id="UP000230208"/>
    </source>
</evidence>